<dbReference type="SUPFAM" id="SSF55154">
    <property type="entry name" value="CYTH-like phosphatases"/>
    <property type="match status" value="1"/>
</dbReference>
<proteinExistence type="predicted"/>
<dbReference type="Gene3D" id="2.40.320.10">
    <property type="entry name" value="Hypothetical Protein Pfu-838710-001"/>
    <property type="match status" value="1"/>
</dbReference>
<accession>A0ABX4IHQ4</accession>
<organism evidence="2 3">
    <name type="scientific">Listeria welshimeri</name>
    <dbReference type="NCBI Taxonomy" id="1643"/>
    <lineage>
        <taxon>Bacteria</taxon>
        <taxon>Bacillati</taxon>
        <taxon>Bacillota</taxon>
        <taxon>Bacilli</taxon>
        <taxon>Bacillales</taxon>
        <taxon>Listeriaceae</taxon>
        <taxon>Listeria</taxon>
    </lineage>
</organism>
<dbReference type="SMART" id="SM01118">
    <property type="entry name" value="CYTH"/>
    <property type="match status" value="1"/>
</dbReference>
<name>A0ABX4IHQ4_LISWE</name>
<dbReference type="RefSeq" id="WP_097349813.1">
    <property type="nucleotide sequence ID" value="NZ_NYPG01000001.1"/>
</dbReference>
<keyword evidence="3" id="KW-1185">Reference proteome</keyword>
<gene>
    <name evidence="2" type="ORF">AFZ32_03115</name>
</gene>
<sequence>MVKELEIEFRNLLTKEEYDRLVENFRVKEDDFFEQTNYYLDTANFGLKERNSALRIRKIETQYQLTLKTPEARGLMETTQILGDDQATAIISGANIPVGQVRDMLKEIGINHEDLQVFGSLKTIRAEKDYKKGLLVFDKNFYGSISDFDLEYEVSDYDKGKEIFDKLLKEYQITNHPAENKVARFYNHIYGRLLKTSDAADDLPSRHLRH</sequence>
<dbReference type="CDD" id="cd07762">
    <property type="entry name" value="CYTH-like_Pase_1"/>
    <property type="match status" value="1"/>
</dbReference>
<feature type="domain" description="CYTH" evidence="1">
    <location>
        <begin position="4"/>
        <end position="192"/>
    </location>
</feature>
<dbReference type="PROSITE" id="PS51707">
    <property type="entry name" value="CYTH"/>
    <property type="match status" value="1"/>
</dbReference>
<evidence type="ECO:0000259" key="1">
    <source>
        <dbReference type="PROSITE" id="PS51707"/>
    </source>
</evidence>
<dbReference type="EMBL" id="NYPG01000001">
    <property type="protein sequence ID" value="PDK42832.1"/>
    <property type="molecule type" value="Genomic_DNA"/>
</dbReference>
<comment type="caution">
    <text evidence="2">The sequence shown here is derived from an EMBL/GenBank/DDBJ whole genome shotgun (WGS) entry which is preliminary data.</text>
</comment>
<evidence type="ECO:0000313" key="2">
    <source>
        <dbReference type="EMBL" id="PDK42832.1"/>
    </source>
</evidence>
<protein>
    <submittedName>
        <fullName evidence="2">Adenylate cyclase</fullName>
    </submittedName>
</protein>
<dbReference type="PIRSF" id="PIRSF012526">
    <property type="entry name" value="CYTH_UCP012526"/>
    <property type="match status" value="1"/>
</dbReference>
<evidence type="ECO:0000313" key="3">
    <source>
        <dbReference type="Proteomes" id="UP000219632"/>
    </source>
</evidence>
<reference evidence="2 3" key="1">
    <citation type="submission" date="2017-09" db="EMBL/GenBank/DDBJ databases">
        <title>Draft Genomes of 144 Listeria Monocytogenes isolates from foods.</title>
        <authorList>
            <person name="Wu C.H."/>
            <person name="Ng J."/>
            <person name="Kiang D."/>
            <person name="Chen C.-Y."/>
            <person name="Frink S."/>
            <person name="Lafrades M."/>
            <person name="Morales C."/>
            <person name="Park P."/>
            <person name="Zwick M."/>
        </authorList>
    </citation>
    <scope>NUCLEOTIDE SEQUENCE [LARGE SCALE GENOMIC DNA]</scope>
    <source>
        <strain evidence="2 3">CDPHFDLB-F14M01633.75-2</strain>
    </source>
</reference>
<dbReference type="Proteomes" id="UP000219632">
    <property type="component" value="Unassembled WGS sequence"/>
</dbReference>
<dbReference type="InterPro" id="IPR023577">
    <property type="entry name" value="CYTH_domain"/>
</dbReference>
<dbReference type="Pfam" id="PF01928">
    <property type="entry name" value="CYTH"/>
    <property type="match status" value="1"/>
</dbReference>
<dbReference type="InterPro" id="IPR009195">
    <property type="entry name" value="Uncharacterised_YjbK"/>
</dbReference>
<dbReference type="InterPro" id="IPR033469">
    <property type="entry name" value="CYTH-like_dom_sf"/>
</dbReference>